<dbReference type="EMBL" id="JABWGO010000003">
    <property type="protein sequence ID" value="NUW42142.1"/>
    <property type="molecule type" value="Genomic_DNA"/>
</dbReference>
<dbReference type="InterPro" id="IPR006624">
    <property type="entry name" value="Beta-propeller_rpt_TECPR"/>
</dbReference>
<evidence type="ECO:0000256" key="1">
    <source>
        <dbReference type="SAM" id="MobiDB-lite"/>
    </source>
</evidence>
<organism evidence="2 3">
    <name type="scientific">Nonomuraea rhodomycinica</name>
    <dbReference type="NCBI Taxonomy" id="1712872"/>
    <lineage>
        <taxon>Bacteria</taxon>
        <taxon>Bacillati</taxon>
        <taxon>Actinomycetota</taxon>
        <taxon>Actinomycetes</taxon>
        <taxon>Streptosporangiales</taxon>
        <taxon>Streptosporangiaceae</taxon>
        <taxon>Nonomuraea</taxon>
    </lineage>
</organism>
<gene>
    <name evidence="2" type="ORF">HT134_18615</name>
</gene>
<accession>A0A7Y6IPQ1</accession>
<dbReference type="AlphaFoldDB" id="A0A7Y6IPQ1"/>
<evidence type="ECO:0000313" key="3">
    <source>
        <dbReference type="Proteomes" id="UP000546126"/>
    </source>
</evidence>
<feature type="region of interest" description="Disordered" evidence="1">
    <location>
        <begin position="60"/>
        <end position="84"/>
    </location>
</feature>
<name>A0A7Y6IPQ1_9ACTN</name>
<reference evidence="2 3" key="1">
    <citation type="submission" date="2020-06" db="EMBL/GenBank/DDBJ databases">
        <authorList>
            <person name="Chanama M."/>
        </authorList>
    </citation>
    <scope>NUCLEOTIDE SEQUENCE [LARGE SCALE GENOMIC DNA]</scope>
    <source>
        <strain evidence="2 3">TBRC6557</strain>
    </source>
</reference>
<sequence>MADQGELGAVAFGEPAIADGTAWPMASRRRGGTAEHRDRNVAAAMLTYFGARALIMNRTCRPAPSRPTSSQVSPRLDAPGRDRKLKPALPYSISSKLARVVTSVAVCLIMGGCSGKEDVRTSPPAVAPSATTIRSTAATVARSERWKVIQGPRLMATAELVDVVAKGPRQVWAAGSEGGAEDRGGIVVVERWDGARWRRSALNRDREILLSGFDVGATGDLWIVGDHEVIHGDGQRWSYPRPSKLPDSSVFTDVSVDGDRVVLIGGDEAGEGSFAYEWAGHRFEKRLAAVQGDFAAVTARHGQVWVVGNELRDDCSNIRPAVWHAVRGGKYTRMLLPDVVGGYLNQVWATSPADVWAVGGVGGKQGEFECLPESQESGQPEPLVMHGDGSSWQRVGVPGGGSLTSVTASGPDEVWAVGSDRGDAMIALHFDGRNWTREYAYASRLSHLAVTTVPGTSDLWAVGAYGADTDYGQDVILRRR</sequence>
<evidence type="ECO:0000313" key="2">
    <source>
        <dbReference type="EMBL" id="NUW42142.1"/>
    </source>
</evidence>
<proteinExistence type="predicted"/>
<dbReference type="RefSeq" id="WP_175601627.1">
    <property type="nucleotide sequence ID" value="NZ_JABWGO010000003.1"/>
</dbReference>
<protein>
    <submittedName>
        <fullName evidence="2">Uncharacterized protein</fullName>
    </submittedName>
</protein>
<dbReference type="Proteomes" id="UP000546126">
    <property type="component" value="Unassembled WGS sequence"/>
</dbReference>
<keyword evidence="3" id="KW-1185">Reference proteome</keyword>
<comment type="caution">
    <text evidence="2">The sequence shown here is derived from an EMBL/GenBank/DDBJ whole genome shotgun (WGS) entry which is preliminary data.</text>
</comment>
<dbReference type="SMART" id="SM00706">
    <property type="entry name" value="TECPR"/>
    <property type="match status" value="1"/>
</dbReference>